<dbReference type="RefSeq" id="WP_281910398.1">
    <property type="nucleotide sequence ID" value="NZ_AP026966.1"/>
</dbReference>
<organism evidence="2 3">
    <name type="scientific">Massilia varians</name>
    <dbReference type="NCBI Taxonomy" id="457921"/>
    <lineage>
        <taxon>Bacteria</taxon>
        <taxon>Pseudomonadati</taxon>
        <taxon>Pseudomonadota</taxon>
        <taxon>Betaproteobacteria</taxon>
        <taxon>Burkholderiales</taxon>
        <taxon>Oxalobacteraceae</taxon>
        <taxon>Telluria group</taxon>
        <taxon>Massilia</taxon>
    </lineage>
</organism>
<dbReference type="InterPro" id="IPR003607">
    <property type="entry name" value="HD/PDEase_dom"/>
</dbReference>
<evidence type="ECO:0000313" key="3">
    <source>
        <dbReference type="Proteomes" id="UP001163336"/>
    </source>
</evidence>
<gene>
    <name evidence="2" type="ORF">MasN3_44700</name>
</gene>
<dbReference type="InterPro" id="IPR013976">
    <property type="entry name" value="HDOD"/>
</dbReference>
<dbReference type="SUPFAM" id="SSF109604">
    <property type="entry name" value="HD-domain/PDEase-like"/>
    <property type="match status" value="1"/>
</dbReference>
<keyword evidence="3" id="KW-1185">Reference proteome</keyword>
<proteinExistence type="predicted"/>
<evidence type="ECO:0000313" key="2">
    <source>
        <dbReference type="EMBL" id="BDT60976.1"/>
    </source>
</evidence>
<feature type="domain" description="HDOD" evidence="1">
    <location>
        <begin position="23"/>
        <end position="217"/>
    </location>
</feature>
<dbReference type="Pfam" id="PF08668">
    <property type="entry name" value="HDOD"/>
    <property type="match status" value="1"/>
</dbReference>
<dbReference type="Proteomes" id="UP001163336">
    <property type="component" value="Chromosome"/>
</dbReference>
<evidence type="ECO:0000259" key="1">
    <source>
        <dbReference type="PROSITE" id="PS51833"/>
    </source>
</evidence>
<dbReference type="InterPro" id="IPR006675">
    <property type="entry name" value="HDIG_dom"/>
</dbReference>
<sequence>MSAHLEPAAPIDSADILGGVDDLPSLPAVVMELLGSLDQEDLDIAVLAKKVSNDPALTAKTLRLANSSAFGLQVKATTIQQAMTYLGFEAMRRLITTAALTGCFPAGRCPGFNDKAFWRHSIASAACARALARRVRFNADYAFTAGLLHDIGRLVLVARFPERYQAVLSLRDKMDGELIDAERALLGVDHVDAGVALALHWDFSDTMRQAIAYHHAPEAAGAGFLATIVHVASAVVHALDLAGNPDELVPRVSSVAWTALGLTEEAWLQVFHETELQYEEMSAILMA</sequence>
<reference evidence="2" key="1">
    <citation type="submission" date="2022-11" db="EMBL/GenBank/DDBJ databases">
        <title>Isolation and characterization of PLA-degrading bacterium Massilia sp. from Antarctic soil.</title>
        <authorList>
            <person name="Sato K."/>
            <person name="Gomez-Fuentes C."/>
            <person name="Ahmad S.A."/>
            <person name="Zulkharnain A."/>
        </authorList>
    </citation>
    <scope>NUCLEOTIDE SEQUENCE</scope>
    <source>
        <strain evidence="2">N-3</strain>
    </source>
</reference>
<dbReference type="PANTHER" id="PTHR33525:SF3">
    <property type="entry name" value="RIBONUCLEASE Y"/>
    <property type="match status" value="1"/>
</dbReference>
<dbReference type="SMART" id="SM00471">
    <property type="entry name" value="HDc"/>
    <property type="match status" value="1"/>
</dbReference>
<protein>
    <submittedName>
        <fullName evidence="2">HD family phosphohydrolase</fullName>
    </submittedName>
</protein>
<accession>A0ABN6TH54</accession>
<dbReference type="PANTHER" id="PTHR33525">
    <property type="match status" value="1"/>
</dbReference>
<dbReference type="Gene3D" id="1.10.3210.10">
    <property type="entry name" value="Hypothetical protein af1432"/>
    <property type="match status" value="1"/>
</dbReference>
<dbReference type="NCBIfam" id="TIGR00277">
    <property type="entry name" value="HDIG"/>
    <property type="match status" value="1"/>
</dbReference>
<dbReference type="EMBL" id="AP026966">
    <property type="protein sequence ID" value="BDT60976.1"/>
    <property type="molecule type" value="Genomic_DNA"/>
</dbReference>
<name>A0ABN6TH54_9BURK</name>
<dbReference type="PROSITE" id="PS51833">
    <property type="entry name" value="HDOD"/>
    <property type="match status" value="1"/>
</dbReference>
<dbReference type="InterPro" id="IPR052340">
    <property type="entry name" value="RNase_Y/CdgJ"/>
</dbReference>